<dbReference type="EMBL" id="KK198762">
    <property type="protein sequence ID" value="KCW51872.1"/>
    <property type="molecule type" value="Genomic_DNA"/>
</dbReference>
<sequence length="79" mass="8984">MMNPYSFSFYQNSLTDIPQPSISCSLDLKGRSQRIAFPYDDLIGKVKSRNLTEANSILTTGLVSKEHKLISNYNHLLVY</sequence>
<organism evidence="1">
    <name type="scientific">Eucalyptus grandis</name>
    <name type="common">Flooded gum</name>
    <dbReference type="NCBI Taxonomy" id="71139"/>
    <lineage>
        <taxon>Eukaryota</taxon>
        <taxon>Viridiplantae</taxon>
        <taxon>Streptophyta</taxon>
        <taxon>Embryophyta</taxon>
        <taxon>Tracheophyta</taxon>
        <taxon>Spermatophyta</taxon>
        <taxon>Magnoliopsida</taxon>
        <taxon>eudicotyledons</taxon>
        <taxon>Gunneridae</taxon>
        <taxon>Pentapetalae</taxon>
        <taxon>rosids</taxon>
        <taxon>malvids</taxon>
        <taxon>Myrtales</taxon>
        <taxon>Myrtaceae</taxon>
        <taxon>Myrtoideae</taxon>
        <taxon>Eucalypteae</taxon>
        <taxon>Eucalyptus</taxon>
    </lineage>
</organism>
<reference evidence="1" key="1">
    <citation type="submission" date="2013-07" db="EMBL/GenBank/DDBJ databases">
        <title>The genome of Eucalyptus grandis.</title>
        <authorList>
            <person name="Schmutz J."/>
            <person name="Hayes R."/>
            <person name="Myburg A."/>
            <person name="Tuskan G."/>
            <person name="Grattapaglia D."/>
            <person name="Rokhsar D.S."/>
        </authorList>
    </citation>
    <scope>NUCLEOTIDE SEQUENCE</scope>
    <source>
        <tissue evidence="1">Leaf extractions</tissue>
    </source>
</reference>
<name>A0A059ACR0_EUCGR</name>
<protein>
    <submittedName>
        <fullName evidence="1">Uncharacterized protein</fullName>
    </submittedName>
</protein>
<dbReference type="AlphaFoldDB" id="A0A059ACR0"/>
<dbReference type="InParanoid" id="A0A059ACR0"/>
<dbReference type="Gramene" id="KCW51872">
    <property type="protein sequence ID" value="KCW51872"/>
    <property type="gene ID" value="EUGRSUZ_J01333"/>
</dbReference>
<gene>
    <name evidence="1" type="ORF">EUGRSUZ_J01333</name>
</gene>
<accession>A0A059ACR0</accession>
<proteinExistence type="predicted"/>
<evidence type="ECO:0000313" key="1">
    <source>
        <dbReference type="EMBL" id="KCW51872.1"/>
    </source>
</evidence>